<accession>K6YZ08</accession>
<keyword evidence="2" id="KW-1185">Reference proteome</keyword>
<reference evidence="1 2" key="1">
    <citation type="journal article" date="2013" name="Genome Announc.">
        <title>Complete Genome Sequence of Glaciecola psychrophila Strain 170T.</title>
        <authorList>
            <person name="Yin J."/>
            <person name="Chen J."/>
            <person name="Liu G."/>
            <person name="Yu Y."/>
            <person name="Song L."/>
            <person name="Wang X."/>
            <person name="Qu X."/>
        </authorList>
    </citation>
    <scope>NUCLEOTIDE SEQUENCE [LARGE SCALE GENOMIC DNA]</scope>
    <source>
        <strain evidence="1 2">170</strain>
    </source>
</reference>
<sequence length="51" mass="5781">MLDLRNVPIKTIVQAFSVTPSQAKNLSKGNTEKFTSYELQTFLPRLSPEIK</sequence>
<evidence type="ECO:0000313" key="2">
    <source>
        <dbReference type="Proteomes" id="UP000011864"/>
    </source>
</evidence>
<gene>
    <name evidence="1" type="ORF">C427_2329</name>
</gene>
<name>K6YZ08_9ALTE</name>
<dbReference type="HOGENOM" id="CLU_211586_0_0_6"/>
<dbReference type="Proteomes" id="UP000011864">
    <property type="component" value="Chromosome"/>
</dbReference>
<protein>
    <submittedName>
        <fullName evidence="1">Uncharacterized protein</fullName>
    </submittedName>
</protein>
<dbReference type="PATRIC" id="fig|1129794.4.peg.2306"/>
<dbReference type="AlphaFoldDB" id="K6YZ08"/>
<dbReference type="EMBL" id="CP003837">
    <property type="protein sequence ID" value="AGH44438.1"/>
    <property type="molecule type" value="Genomic_DNA"/>
</dbReference>
<organism evidence="1 2">
    <name type="scientific">Paraglaciecola psychrophila 170</name>
    <dbReference type="NCBI Taxonomy" id="1129794"/>
    <lineage>
        <taxon>Bacteria</taxon>
        <taxon>Pseudomonadati</taxon>
        <taxon>Pseudomonadota</taxon>
        <taxon>Gammaproteobacteria</taxon>
        <taxon>Alteromonadales</taxon>
        <taxon>Alteromonadaceae</taxon>
        <taxon>Paraglaciecola</taxon>
    </lineage>
</organism>
<dbReference type="KEGG" id="gps:C427_2329"/>
<evidence type="ECO:0000313" key="1">
    <source>
        <dbReference type="EMBL" id="AGH44438.1"/>
    </source>
</evidence>
<proteinExistence type="predicted"/>